<reference evidence="3 4" key="1">
    <citation type="submission" date="2024-07" db="EMBL/GenBank/DDBJ databases">
        <title>Section-level genome sequencing and comparative genomics of Aspergillus sections Usti and Cavernicolus.</title>
        <authorList>
            <consortium name="Lawrence Berkeley National Laboratory"/>
            <person name="Nybo J.L."/>
            <person name="Vesth T.C."/>
            <person name="Theobald S."/>
            <person name="Frisvad J.C."/>
            <person name="Larsen T.O."/>
            <person name="Kjaerboelling I."/>
            <person name="Rothschild-Mancinelli K."/>
            <person name="Lyhne E.K."/>
            <person name="Kogle M.E."/>
            <person name="Barry K."/>
            <person name="Clum A."/>
            <person name="Na H."/>
            <person name="Ledsgaard L."/>
            <person name="Lin J."/>
            <person name="Lipzen A."/>
            <person name="Kuo A."/>
            <person name="Riley R."/>
            <person name="Mondo S."/>
            <person name="Labutti K."/>
            <person name="Haridas S."/>
            <person name="Pangalinan J."/>
            <person name="Salamov A.A."/>
            <person name="Simmons B.A."/>
            <person name="Magnuson J.K."/>
            <person name="Chen J."/>
            <person name="Drula E."/>
            <person name="Henrissat B."/>
            <person name="Wiebenga A."/>
            <person name="Lubbers R.J."/>
            <person name="Gomes A.C."/>
            <person name="Makela M.R."/>
            <person name="Stajich J."/>
            <person name="Grigoriev I.V."/>
            <person name="Mortensen U.H."/>
            <person name="De Vries R.P."/>
            <person name="Baker S.E."/>
            <person name="Andersen M.R."/>
        </authorList>
    </citation>
    <scope>NUCLEOTIDE SEQUENCE [LARGE SCALE GENOMIC DNA]</scope>
    <source>
        <strain evidence="3 4">CBS 588.65</strain>
    </source>
</reference>
<keyword evidence="1" id="KW-1133">Transmembrane helix</keyword>
<keyword evidence="4" id="KW-1185">Reference proteome</keyword>
<evidence type="ECO:0000313" key="3">
    <source>
        <dbReference type="EMBL" id="KAL2811475.1"/>
    </source>
</evidence>
<feature type="transmembrane region" description="Helical" evidence="1">
    <location>
        <begin position="71"/>
        <end position="91"/>
    </location>
</feature>
<dbReference type="EMBL" id="JBFXLT010000057">
    <property type="protein sequence ID" value="KAL2811475.1"/>
    <property type="molecule type" value="Genomic_DNA"/>
</dbReference>
<comment type="caution">
    <text evidence="3">The sequence shown here is derived from an EMBL/GenBank/DDBJ whole genome shotgun (WGS) entry which is preliminary data.</text>
</comment>
<accession>A0ABR4H7P3</accession>
<sequence length="311" mass="34043">MTAITAEHVAIAELAVYIPTTLVTVFVVLRHGFHKQLGWIYLSIFCVVRVVGAVLQILSHSDPSKTDDLKWAIILQSVGLTPLILASLGLLKRICDETTTHVPNTKNHQVMQIFGAANGLARKILGIYSKKATAVSRRSRTIQLIHIPALIALILAISGGTDQASSNASDHKGGRAETRAAIILFLIIYLVLGFLWIITARDLGLMVPAQKRIYFAMLLALPFMAVRLLYSILGGFVHDPKFSIFDGSVSVRLWMATIEEFVVVFLYTILGIVTPKVTVKASGPVSESGRPVQGDPSYDRMGCVEAPLQWR</sequence>
<feature type="transmembrane region" description="Helical" evidence="1">
    <location>
        <begin position="141"/>
        <end position="160"/>
    </location>
</feature>
<feature type="domain" description="DUF7702" evidence="2">
    <location>
        <begin position="117"/>
        <end position="274"/>
    </location>
</feature>
<dbReference type="Proteomes" id="UP001610334">
    <property type="component" value="Unassembled WGS sequence"/>
</dbReference>
<gene>
    <name evidence="3" type="ORF">BJX63DRAFT_433322</name>
</gene>
<evidence type="ECO:0000313" key="4">
    <source>
        <dbReference type="Proteomes" id="UP001610334"/>
    </source>
</evidence>
<feature type="transmembrane region" description="Helical" evidence="1">
    <location>
        <begin position="213"/>
        <end position="233"/>
    </location>
</feature>
<dbReference type="PANTHER" id="PTHR42109">
    <property type="entry name" value="UNPLACED GENOMIC SCAFFOLD UM_SCAF_CONTIG_1.265, WHOLE GENOME SHOTGUN SEQUENCE"/>
    <property type="match status" value="1"/>
</dbReference>
<dbReference type="Pfam" id="PF24800">
    <property type="entry name" value="DUF7702"/>
    <property type="match status" value="1"/>
</dbReference>
<name>A0ABR4H7P3_9EURO</name>
<dbReference type="PANTHER" id="PTHR42109:SF2">
    <property type="entry name" value="INTEGRAL MEMBRANE PROTEIN"/>
    <property type="match status" value="1"/>
</dbReference>
<keyword evidence="1" id="KW-0812">Transmembrane</keyword>
<evidence type="ECO:0000256" key="1">
    <source>
        <dbReference type="SAM" id="Phobius"/>
    </source>
</evidence>
<dbReference type="InterPro" id="IPR056119">
    <property type="entry name" value="DUF7702"/>
</dbReference>
<keyword evidence="1" id="KW-0472">Membrane</keyword>
<feature type="transmembrane region" description="Helical" evidence="1">
    <location>
        <begin position="40"/>
        <end position="59"/>
    </location>
</feature>
<proteinExistence type="predicted"/>
<organism evidence="3 4">
    <name type="scientific">Aspergillus granulosus</name>
    <dbReference type="NCBI Taxonomy" id="176169"/>
    <lineage>
        <taxon>Eukaryota</taxon>
        <taxon>Fungi</taxon>
        <taxon>Dikarya</taxon>
        <taxon>Ascomycota</taxon>
        <taxon>Pezizomycotina</taxon>
        <taxon>Eurotiomycetes</taxon>
        <taxon>Eurotiomycetidae</taxon>
        <taxon>Eurotiales</taxon>
        <taxon>Aspergillaceae</taxon>
        <taxon>Aspergillus</taxon>
        <taxon>Aspergillus subgen. Nidulantes</taxon>
    </lineage>
</organism>
<feature type="transmembrane region" description="Helical" evidence="1">
    <location>
        <begin position="253"/>
        <end position="273"/>
    </location>
</feature>
<feature type="transmembrane region" description="Helical" evidence="1">
    <location>
        <begin position="180"/>
        <end position="201"/>
    </location>
</feature>
<evidence type="ECO:0000259" key="2">
    <source>
        <dbReference type="Pfam" id="PF24800"/>
    </source>
</evidence>
<feature type="transmembrane region" description="Helical" evidence="1">
    <location>
        <begin position="14"/>
        <end position="33"/>
    </location>
</feature>
<protein>
    <recommendedName>
        <fullName evidence="2">DUF7702 domain-containing protein</fullName>
    </recommendedName>
</protein>